<evidence type="ECO:0000313" key="4">
    <source>
        <dbReference type="Proteomes" id="UP000002484"/>
    </source>
</evidence>
<accession>E3IYZ4</accession>
<evidence type="ECO:0000259" key="2">
    <source>
        <dbReference type="Pfam" id="PF05050"/>
    </source>
</evidence>
<dbReference type="eggNOG" id="COG2242">
    <property type="taxonomic scope" value="Bacteria"/>
</dbReference>
<dbReference type="KEGG" id="fri:FraEuI1c_2238"/>
<dbReference type="InterPro" id="IPR029044">
    <property type="entry name" value="Nucleotide-diphossugar_trans"/>
</dbReference>
<dbReference type="EMBL" id="CP002299">
    <property type="protein sequence ID" value="ADP80277.1"/>
    <property type="molecule type" value="Genomic_DNA"/>
</dbReference>
<evidence type="ECO:0000313" key="3">
    <source>
        <dbReference type="EMBL" id="ADP80277.1"/>
    </source>
</evidence>
<dbReference type="InterPro" id="IPR029063">
    <property type="entry name" value="SAM-dependent_MTases_sf"/>
</dbReference>
<keyword evidence="3" id="KW-0808">Transferase</keyword>
<name>E3IYZ4_PSEI1</name>
<dbReference type="Gene3D" id="3.40.50.150">
    <property type="entry name" value="Vaccinia Virus protein VP39"/>
    <property type="match status" value="1"/>
</dbReference>
<dbReference type="eggNOG" id="COG1216">
    <property type="taxonomic scope" value="Bacteria"/>
</dbReference>
<dbReference type="RefSeq" id="WP_013423396.1">
    <property type="nucleotide sequence ID" value="NC_014666.1"/>
</dbReference>
<feature type="compositionally biased region" description="Low complexity" evidence="1">
    <location>
        <begin position="338"/>
        <end position="347"/>
    </location>
</feature>
<dbReference type="SUPFAM" id="SSF53335">
    <property type="entry name" value="S-adenosyl-L-methionine-dependent methyltransferases"/>
    <property type="match status" value="1"/>
</dbReference>
<dbReference type="HOGENOM" id="CLU_389208_0_0_11"/>
<feature type="domain" description="Methyltransferase FkbM" evidence="2">
    <location>
        <begin position="492"/>
        <end position="649"/>
    </location>
</feature>
<dbReference type="CAZy" id="GT2">
    <property type="family name" value="Glycosyltransferase Family 2"/>
</dbReference>
<sequence length="709" mass="74933">MNPPGSAVTDEPSRPPRPRTAPRPGGPTVTAVAGHRRAAGPAHATAVIVHWGRTESTARLAARLDQMSRIEGVVVVANDGTTRPAGLPATTEWLVPHANLGFAGGFRLGAAARPDSHAYLLVNNDVWLPERTLGACLDLLARDGVGIVGPTLLDPEGIHPGPARPTALGLTSRRRHASSPNGPADVPFVTRTVLLIRAECHRQVPMDTRYFLGYEDADLAWRARAAGWRVIASPHQAWHTGGGVMRGDAMTYFTTRNRIWFARAHQGRGGVAVALWLALGSVPRSAGSDLLRGRGLARCRFAWHGLLDGIGPLPPADRPFPDEPRPTHWERTRRARTSRSTTRQATSLAMSPTAAASRAGQAHVPTPSGASWSGGLAGATGRGLAKVTPGWNARYAMRQSSRRWLRGVEEAVTPMLAVLDAPTVPASVGSLAERATHRVVLRRRLPAPYNKTRIYTSSEAGLKHLRGTLTQIDPVLIGLIRETVRPGAIVWDIGSNVGLSTFAAATAAGPSGHVLAVEPDTWLVGLLRRSAALPGDRAPVEVLAAAVGDVTGIGQFCVATRNRATSHLAGFGHRAKVRTTIPVPTVTLDDLLSHAPAPDVLKIDIEGAELLALAGARRVLAEARPTIICAVAEANARRARAMLAEHGYQVLDGELPPASRVPVPAAPWTTLAIPVGARPQAGPPRGPSADAPTLAPAASVPLARRDRGR</sequence>
<dbReference type="AlphaFoldDB" id="E3IYZ4"/>
<feature type="region of interest" description="Disordered" evidence="1">
    <location>
        <begin position="1"/>
        <end position="41"/>
    </location>
</feature>
<protein>
    <submittedName>
        <fullName evidence="3">Methyltransferase FkbM family</fullName>
    </submittedName>
</protein>
<feature type="region of interest" description="Disordered" evidence="1">
    <location>
        <begin position="314"/>
        <end position="375"/>
    </location>
</feature>
<reference evidence="3 4" key="1">
    <citation type="submission" date="2010-10" db="EMBL/GenBank/DDBJ databases">
        <title>Complete sequence of Frankia sp. EuI1c.</title>
        <authorList>
            <consortium name="US DOE Joint Genome Institute"/>
            <person name="Lucas S."/>
            <person name="Copeland A."/>
            <person name="Lapidus A."/>
            <person name="Cheng J.-F."/>
            <person name="Bruce D."/>
            <person name="Goodwin L."/>
            <person name="Pitluck S."/>
            <person name="Chertkov O."/>
            <person name="Detter J.C."/>
            <person name="Han C."/>
            <person name="Tapia R."/>
            <person name="Land M."/>
            <person name="Hauser L."/>
            <person name="Jeffries C."/>
            <person name="Kyrpides N."/>
            <person name="Ivanova N."/>
            <person name="Mikhailova N."/>
            <person name="Beauchemin N."/>
            <person name="Sen A."/>
            <person name="Sur S.A."/>
            <person name="Gtari M."/>
            <person name="Wall L."/>
            <person name="Tisa L."/>
            <person name="Woyke T."/>
        </authorList>
    </citation>
    <scope>NUCLEOTIDE SEQUENCE [LARGE SCALE GENOMIC DNA]</scope>
    <source>
        <strain evidence="4">DSM 45817 / CECT 9037 / EuI1c</strain>
    </source>
</reference>
<feature type="compositionally biased region" description="Low complexity" evidence="1">
    <location>
        <begin position="26"/>
        <end position="41"/>
    </location>
</feature>
<feature type="compositionally biased region" description="Basic and acidic residues" evidence="1">
    <location>
        <begin position="319"/>
        <end position="332"/>
    </location>
</feature>
<dbReference type="GO" id="GO:0032259">
    <property type="term" value="P:methylation"/>
    <property type="evidence" value="ECO:0007669"/>
    <property type="project" value="UniProtKB-KW"/>
</dbReference>
<gene>
    <name evidence="3" type="ordered locus">FraEuI1c_2238</name>
</gene>
<proteinExistence type="predicted"/>
<dbReference type="PANTHER" id="PTHR34203:SF15">
    <property type="entry name" value="SLL1173 PROTEIN"/>
    <property type="match status" value="1"/>
</dbReference>
<feature type="region of interest" description="Disordered" evidence="1">
    <location>
        <begin position="674"/>
        <end position="709"/>
    </location>
</feature>
<dbReference type="InParanoid" id="E3IYZ4"/>
<keyword evidence="4" id="KW-1185">Reference proteome</keyword>
<keyword evidence="3" id="KW-0489">Methyltransferase</keyword>
<dbReference type="STRING" id="298654.FraEuI1c_2238"/>
<dbReference type="Proteomes" id="UP000002484">
    <property type="component" value="Chromosome"/>
</dbReference>
<organism evidence="3 4">
    <name type="scientific">Pseudofrankia inefficax (strain DSM 45817 / CECT 9037 / DDB 130130 / EuI1c)</name>
    <name type="common">Frankia inefficax</name>
    <dbReference type="NCBI Taxonomy" id="298654"/>
    <lineage>
        <taxon>Bacteria</taxon>
        <taxon>Bacillati</taxon>
        <taxon>Actinomycetota</taxon>
        <taxon>Actinomycetes</taxon>
        <taxon>Frankiales</taxon>
        <taxon>Frankiaceae</taxon>
        <taxon>Pseudofrankia</taxon>
    </lineage>
</organism>
<feature type="region of interest" description="Disordered" evidence="1">
    <location>
        <begin position="156"/>
        <end position="182"/>
    </location>
</feature>
<evidence type="ECO:0000256" key="1">
    <source>
        <dbReference type="SAM" id="MobiDB-lite"/>
    </source>
</evidence>
<dbReference type="InterPro" id="IPR052514">
    <property type="entry name" value="SAM-dependent_MTase"/>
</dbReference>
<dbReference type="PANTHER" id="PTHR34203">
    <property type="entry name" value="METHYLTRANSFERASE, FKBM FAMILY PROTEIN"/>
    <property type="match status" value="1"/>
</dbReference>
<dbReference type="InterPro" id="IPR006342">
    <property type="entry name" value="FkbM_mtfrase"/>
</dbReference>
<dbReference type="Gene3D" id="3.90.550.10">
    <property type="entry name" value="Spore Coat Polysaccharide Biosynthesis Protein SpsA, Chain A"/>
    <property type="match status" value="1"/>
</dbReference>
<dbReference type="Pfam" id="PF05050">
    <property type="entry name" value="Methyltransf_21"/>
    <property type="match status" value="1"/>
</dbReference>
<dbReference type="NCBIfam" id="TIGR01444">
    <property type="entry name" value="fkbM_fam"/>
    <property type="match status" value="1"/>
</dbReference>
<dbReference type="SUPFAM" id="SSF53448">
    <property type="entry name" value="Nucleotide-diphospho-sugar transferases"/>
    <property type="match status" value="1"/>
</dbReference>
<dbReference type="GO" id="GO:0008168">
    <property type="term" value="F:methyltransferase activity"/>
    <property type="evidence" value="ECO:0007669"/>
    <property type="project" value="UniProtKB-KW"/>
</dbReference>